<keyword evidence="1" id="KW-0732">Signal</keyword>
<name>A0A2A4FTI4_9SPHN</name>
<protein>
    <submittedName>
        <fullName evidence="2">Uncharacterized protein</fullName>
    </submittedName>
</protein>
<dbReference type="RefSeq" id="WP_066961122.1">
    <property type="nucleotide sequence ID" value="NZ_CP023449.1"/>
</dbReference>
<feature type="chain" id="PRO_5012291422" evidence="1">
    <location>
        <begin position="26"/>
        <end position="84"/>
    </location>
</feature>
<keyword evidence="3" id="KW-1185">Reference proteome</keyword>
<evidence type="ECO:0000313" key="3">
    <source>
        <dbReference type="Proteomes" id="UP000218934"/>
    </source>
</evidence>
<dbReference type="AlphaFoldDB" id="A0A2A4FTI4"/>
<proteinExistence type="predicted"/>
<accession>A0A2A4FTI4</accession>
<reference evidence="2 3" key="1">
    <citation type="submission" date="2017-09" db="EMBL/GenBank/DDBJ databases">
        <title>The Catabolism of 3,6-Dichlorosalicylic acid is Initiated by the Cytochrome P450 Monooxygenase DsmABC in Rhizorhabdus dicambivorans Ndbn-20.</title>
        <authorList>
            <person name="Na L."/>
        </authorList>
    </citation>
    <scope>NUCLEOTIDE SEQUENCE [LARGE SCALE GENOMIC DNA]</scope>
    <source>
        <strain evidence="2 3">Ndbn-20m</strain>
    </source>
</reference>
<evidence type="ECO:0000256" key="1">
    <source>
        <dbReference type="SAM" id="SignalP"/>
    </source>
</evidence>
<sequence>MSFKTTATAIGVTIALGGLAQPAAAVDMWPSTPTTTNARVSTMMNRLDRFEQRRDAIESSRYYVMRQKDDVKVALSADRRGLSR</sequence>
<organism evidence="2 3">
    <name type="scientific">Rhizorhabdus dicambivorans</name>
    <dbReference type="NCBI Taxonomy" id="1850238"/>
    <lineage>
        <taxon>Bacteria</taxon>
        <taxon>Pseudomonadati</taxon>
        <taxon>Pseudomonadota</taxon>
        <taxon>Alphaproteobacteria</taxon>
        <taxon>Sphingomonadales</taxon>
        <taxon>Sphingomonadaceae</taxon>
        <taxon>Rhizorhabdus</taxon>
    </lineage>
</organism>
<feature type="signal peptide" evidence="1">
    <location>
        <begin position="1"/>
        <end position="25"/>
    </location>
</feature>
<dbReference type="EMBL" id="NWUF01000012">
    <property type="protein sequence ID" value="PCE41713.1"/>
    <property type="molecule type" value="Genomic_DNA"/>
</dbReference>
<comment type="caution">
    <text evidence="2">The sequence shown here is derived from an EMBL/GenBank/DDBJ whole genome shotgun (WGS) entry which is preliminary data.</text>
</comment>
<dbReference type="KEGG" id="rdi:CMV14_18830"/>
<evidence type="ECO:0000313" key="2">
    <source>
        <dbReference type="EMBL" id="PCE41713.1"/>
    </source>
</evidence>
<dbReference type="Proteomes" id="UP000218934">
    <property type="component" value="Unassembled WGS sequence"/>
</dbReference>
<gene>
    <name evidence="2" type="ORF">COO09_13170</name>
</gene>